<dbReference type="Proteomes" id="UP000319212">
    <property type="component" value="Unassembled WGS sequence"/>
</dbReference>
<dbReference type="InterPro" id="IPR025877">
    <property type="entry name" value="MobA-like_NTP_Trfase"/>
</dbReference>
<sequence length="192" mass="19972">MTPLPSDLPTVIVLASGRGERFRASGGSVHKLAAPLGGKPVLEHTLDAVRASGLAWHLEDVGHPGMGDSLAAAVRATPEAAGWLVLPADLPLVLPETLRRVATRLSAGAWAVQPHYEGRRGHPVAFNAVAREALFALSGERGAARVLQALRARDEVVDLAVDDAGIITDIDTLADLAAAETLLAARGLSPSR</sequence>
<accession>A0A502DXX9</accession>
<dbReference type="Gene3D" id="3.90.550.10">
    <property type="entry name" value="Spore Coat Polysaccharide Biosynthesis Protein SpsA, Chain A"/>
    <property type="match status" value="2"/>
</dbReference>
<protein>
    <submittedName>
        <fullName evidence="3">Nucleotidyltransferase family protein</fullName>
    </submittedName>
</protein>
<gene>
    <name evidence="3" type="ORF">EAH82_00170</name>
</gene>
<dbReference type="AlphaFoldDB" id="A0A502DXX9"/>
<feature type="domain" description="MobA-like NTP transferase" evidence="2">
    <location>
        <begin position="51"/>
        <end position="150"/>
    </location>
</feature>
<evidence type="ECO:0000256" key="1">
    <source>
        <dbReference type="ARBA" id="ARBA00022842"/>
    </source>
</evidence>
<keyword evidence="1" id="KW-0460">Magnesium</keyword>
<dbReference type="PANTHER" id="PTHR43777">
    <property type="entry name" value="MOLYBDENUM COFACTOR CYTIDYLYLTRANSFERASE"/>
    <property type="match status" value="1"/>
</dbReference>
<dbReference type="CDD" id="cd04182">
    <property type="entry name" value="GT_2_like_f"/>
    <property type="match status" value="1"/>
</dbReference>
<evidence type="ECO:0000313" key="3">
    <source>
        <dbReference type="EMBL" id="TPG29964.1"/>
    </source>
</evidence>
<dbReference type="PANTHER" id="PTHR43777:SF1">
    <property type="entry name" value="MOLYBDENUM COFACTOR CYTIDYLYLTRANSFERASE"/>
    <property type="match status" value="1"/>
</dbReference>
<name>A0A502DXX9_9BURK</name>
<dbReference type="SUPFAM" id="SSF53448">
    <property type="entry name" value="Nucleotide-diphospho-sugar transferases"/>
    <property type="match status" value="1"/>
</dbReference>
<dbReference type="RefSeq" id="WP_140837838.1">
    <property type="nucleotide sequence ID" value="NZ_RCZI01000001.1"/>
</dbReference>
<comment type="caution">
    <text evidence="3">The sequence shown here is derived from an EMBL/GenBank/DDBJ whole genome shotgun (WGS) entry which is preliminary data.</text>
</comment>
<dbReference type="Pfam" id="PF12804">
    <property type="entry name" value="NTP_transf_3"/>
    <property type="match status" value="1"/>
</dbReference>
<reference evidence="3 4" key="1">
    <citation type="journal article" date="2019" name="Environ. Microbiol.">
        <title>Species interactions and distinct microbial communities in high Arctic permafrost affected cryosols are associated with the CH4 and CO2 gas fluxes.</title>
        <authorList>
            <person name="Altshuler I."/>
            <person name="Hamel J."/>
            <person name="Turney S."/>
            <person name="Magnuson E."/>
            <person name="Levesque R."/>
            <person name="Greer C."/>
            <person name="Whyte L.G."/>
        </authorList>
    </citation>
    <scope>NUCLEOTIDE SEQUENCE [LARGE SCALE GENOMIC DNA]</scope>
    <source>
        <strain evidence="3 4">S06.C</strain>
    </source>
</reference>
<dbReference type="EMBL" id="RCZI01000001">
    <property type="protein sequence ID" value="TPG29964.1"/>
    <property type="molecule type" value="Genomic_DNA"/>
</dbReference>
<dbReference type="InterPro" id="IPR029044">
    <property type="entry name" value="Nucleotide-diphossugar_trans"/>
</dbReference>
<dbReference type="GO" id="GO:0016779">
    <property type="term" value="F:nucleotidyltransferase activity"/>
    <property type="evidence" value="ECO:0007669"/>
    <property type="project" value="UniProtKB-ARBA"/>
</dbReference>
<dbReference type="OrthoDB" id="5298793at2"/>
<proteinExistence type="predicted"/>
<organism evidence="3 4">
    <name type="scientific">Variovorax guangxiensis</name>
    <dbReference type="NCBI Taxonomy" id="1775474"/>
    <lineage>
        <taxon>Bacteria</taxon>
        <taxon>Pseudomonadati</taxon>
        <taxon>Pseudomonadota</taxon>
        <taxon>Betaproteobacteria</taxon>
        <taxon>Burkholderiales</taxon>
        <taxon>Comamonadaceae</taxon>
        <taxon>Variovorax</taxon>
    </lineage>
</organism>
<evidence type="ECO:0000259" key="2">
    <source>
        <dbReference type="Pfam" id="PF12804"/>
    </source>
</evidence>
<evidence type="ECO:0000313" key="4">
    <source>
        <dbReference type="Proteomes" id="UP000319212"/>
    </source>
</evidence>
<keyword evidence="3" id="KW-0808">Transferase</keyword>